<feature type="coiled-coil region" evidence="1">
    <location>
        <begin position="125"/>
        <end position="155"/>
    </location>
</feature>
<gene>
    <name evidence="2" type="ORF">MSP1401_LOCUS10575</name>
</gene>
<evidence type="ECO:0000313" key="2">
    <source>
        <dbReference type="EMBL" id="CAD8448356.1"/>
    </source>
</evidence>
<keyword evidence="1" id="KW-0175">Coiled coil</keyword>
<dbReference type="AlphaFoldDB" id="A0A7S0DA21"/>
<dbReference type="EMBL" id="HBEN01012709">
    <property type="protein sequence ID" value="CAD8448356.1"/>
    <property type="molecule type" value="Transcribed_RNA"/>
</dbReference>
<organism evidence="2">
    <name type="scientific">Micromonas pusilla</name>
    <name type="common">Picoplanktonic green alga</name>
    <name type="synonym">Chromulina pusilla</name>
    <dbReference type="NCBI Taxonomy" id="38833"/>
    <lineage>
        <taxon>Eukaryota</taxon>
        <taxon>Viridiplantae</taxon>
        <taxon>Chlorophyta</taxon>
        <taxon>Mamiellophyceae</taxon>
        <taxon>Mamiellales</taxon>
        <taxon>Mamiellaceae</taxon>
        <taxon>Micromonas</taxon>
    </lineage>
</organism>
<name>A0A7S0DA21_MICPS</name>
<accession>A0A7S0DA21</accession>
<sequence length="248" mass="27183">MAAVRGVPLAPEARYRAFAHPEILSEDVRRPPDAGAPPADVSAFPEHMHAYAANCKRTLHYAVHGTLLAKRDRLLHDLGRLRAKALEIASVKAAASREVASVAHEATQRLDAAEALLQTRVRREADELSRQVEEINLLAAEVDEAVDENAEDENAMSAEFIGRFRAMYDKCDRLARRPPPAPADADPVAFEKEAKALTNAAAERDALKRILEAKDAMIWRLVEERRALAEELREIKAGGGGGEETAAE</sequence>
<evidence type="ECO:0000256" key="1">
    <source>
        <dbReference type="SAM" id="Coils"/>
    </source>
</evidence>
<reference evidence="2" key="1">
    <citation type="submission" date="2021-01" db="EMBL/GenBank/DDBJ databases">
        <authorList>
            <person name="Corre E."/>
            <person name="Pelletier E."/>
            <person name="Niang G."/>
            <person name="Scheremetjew M."/>
            <person name="Finn R."/>
            <person name="Kale V."/>
            <person name="Holt S."/>
            <person name="Cochrane G."/>
            <person name="Meng A."/>
            <person name="Brown T."/>
            <person name="Cohen L."/>
        </authorList>
    </citation>
    <scope>NUCLEOTIDE SEQUENCE</scope>
    <source>
        <strain evidence="2">CCAC1681</strain>
    </source>
</reference>
<protein>
    <submittedName>
        <fullName evidence="2">Uncharacterized protein</fullName>
    </submittedName>
</protein>
<proteinExistence type="predicted"/>